<feature type="compositionally biased region" description="Polar residues" evidence="1">
    <location>
        <begin position="642"/>
        <end position="656"/>
    </location>
</feature>
<feature type="region of interest" description="Disordered" evidence="1">
    <location>
        <begin position="613"/>
        <end position="709"/>
    </location>
</feature>
<dbReference type="EMBL" id="ML122286">
    <property type="protein sequence ID" value="RPD56671.1"/>
    <property type="molecule type" value="Genomic_DNA"/>
</dbReference>
<evidence type="ECO:0000313" key="3">
    <source>
        <dbReference type="Proteomes" id="UP000313359"/>
    </source>
</evidence>
<protein>
    <submittedName>
        <fullName evidence="2">Uncharacterized protein</fullName>
    </submittedName>
</protein>
<gene>
    <name evidence="2" type="ORF">L227DRAFT_656019</name>
</gene>
<feature type="compositionally biased region" description="Gly residues" evidence="1">
    <location>
        <begin position="294"/>
        <end position="326"/>
    </location>
</feature>
<proteinExistence type="predicted"/>
<keyword evidence="3" id="KW-1185">Reference proteome</keyword>
<reference evidence="2" key="1">
    <citation type="journal article" date="2018" name="Genome Biol. Evol.">
        <title>Genomics and development of Lentinus tigrinus, a white-rot wood-decaying mushroom with dimorphic fruiting bodies.</title>
        <authorList>
            <person name="Wu B."/>
            <person name="Xu Z."/>
            <person name="Knudson A."/>
            <person name="Carlson A."/>
            <person name="Chen N."/>
            <person name="Kovaka S."/>
            <person name="LaButti K."/>
            <person name="Lipzen A."/>
            <person name="Pennachio C."/>
            <person name="Riley R."/>
            <person name="Schakwitz W."/>
            <person name="Umezawa K."/>
            <person name="Ohm R.A."/>
            <person name="Grigoriev I.V."/>
            <person name="Nagy L.G."/>
            <person name="Gibbons J."/>
            <person name="Hibbett D."/>
        </authorList>
    </citation>
    <scope>NUCLEOTIDE SEQUENCE [LARGE SCALE GENOMIC DNA]</scope>
    <source>
        <strain evidence="2">ALCF2SS1-6</strain>
    </source>
</reference>
<feature type="compositionally biased region" description="Low complexity" evidence="1">
    <location>
        <begin position="687"/>
        <end position="700"/>
    </location>
</feature>
<dbReference type="Proteomes" id="UP000313359">
    <property type="component" value="Unassembled WGS sequence"/>
</dbReference>
<dbReference type="PANTHER" id="PTHR35179">
    <property type="entry name" value="PROTEIN CBG02620"/>
    <property type="match status" value="1"/>
</dbReference>
<feature type="compositionally biased region" description="Gly residues" evidence="1">
    <location>
        <begin position="166"/>
        <end position="178"/>
    </location>
</feature>
<dbReference type="AlphaFoldDB" id="A0A5C2S060"/>
<feature type="compositionally biased region" description="Basic and acidic residues" evidence="1">
    <location>
        <begin position="179"/>
        <end position="200"/>
    </location>
</feature>
<dbReference type="STRING" id="1328759.A0A5C2S060"/>
<organism evidence="2 3">
    <name type="scientific">Lentinus tigrinus ALCF2SS1-6</name>
    <dbReference type="NCBI Taxonomy" id="1328759"/>
    <lineage>
        <taxon>Eukaryota</taxon>
        <taxon>Fungi</taxon>
        <taxon>Dikarya</taxon>
        <taxon>Basidiomycota</taxon>
        <taxon>Agaricomycotina</taxon>
        <taxon>Agaricomycetes</taxon>
        <taxon>Polyporales</taxon>
        <taxon>Polyporaceae</taxon>
        <taxon>Lentinus</taxon>
    </lineage>
</organism>
<feature type="compositionally biased region" description="Low complexity" evidence="1">
    <location>
        <begin position="242"/>
        <end position="252"/>
    </location>
</feature>
<accession>A0A5C2S060</accession>
<evidence type="ECO:0000313" key="2">
    <source>
        <dbReference type="EMBL" id="RPD56671.1"/>
    </source>
</evidence>
<name>A0A5C2S060_9APHY</name>
<feature type="compositionally biased region" description="Polar residues" evidence="1">
    <location>
        <begin position="68"/>
        <end position="79"/>
    </location>
</feature>
<feature type="region of interest" description="Disordered" evidence="1">
    <location>
        <begin position="734"/>
        <end position="791"/>
    </location>
</feature>
<feature type="region of interest" description="Disordered" evidence="1">
    <location>
        <begin position="1"/>
        <end position="344"/>
    </location>
</feature>
<feature type="region of interest" description="Disordered" evidence="1">
    <location>
        <begin position="490"/>
        <end position="511"/>
    </location>
</feature>
<feature type="compositionally biased region" description="Gly residues" evidence="1">
    <location>
        <begin position="276"/>
        <end position="286"/>
    </location>
</feature>
<feature type="compositionally biased region" description="Low complexity" evidence="1">
    <location>
        <begin position="89"/>
        <end position="99"/>
    </location>
</feature>
<feature type="compositionally biased region" description="Polar residues" evidence="1">
    <location>
        <begin position="502"/>
        <end position="511"/>
    </location>
</feature>
<feature type="compositionally biased region" description="Gly residues" evidence="1">
    <location>
        <begin position="13"/>
        <end position="22"/>
    </location>
</feature>
<sequence length="946" mass="101005">MYTWSDTSQRGSIRGGRGGVRGGAVLTPGRRVWRDGGGPGYAGPGDTIRSLSTAPLRKSISSGGIEVAQSSLWGDQGQTGAAGRGGYPAGARGRGTLPRGRGGSSQARTSAPIPELYSTSSTGTFAHSTPSEDVPSQSPGRSVRGGYTTSATRGGRGEFASSGVYTGRGGSVVRGGYEGNDREGQHGRGRGRGGEYERGRGRGRGHGRGGSHASAYEEQEQTRWSNTTTSNSTDPWADFPYSSGGAATSAATDLWAEAAARDNDSEQSAPSRGSSRGRGGGRGRGGAWTEHFSHGGGGGRGDWTPRGGRGGRGDFVGYRGRGGRGSFQGQVARRSPPNPEVELPPPRDIMSDLLFPAIAQLTAPEGVSLEEPITIEDFKTISSYTWSQEKNPTIIVPGAPRQWLDRPLPIQVPFDRGVRIFHEDAFRMGAESTLLPLFHAVDALAADSIPPDAVNESAIDWTTVDFVTDRNNLRKLVRWIRDGPYPAVSPSNALSPSGADTPVSSEASPTETVSITSTFSDLATWDQRKDFRIDMQLGGTSTVLMHRWAAFAREWVEPPKAGCRLNFERENTAAVPGCEESGGHYRIVQYNIGGLNLVVRFEVDAFEDPNAEKVQFESPVSPRATSLWEDTPSGAEGEPADTTENTTSARQSFTQKNDVDLWDGPVSNASDWGFSEPSPASAGVGNSSALGGPAPATSSAAKKKAEESSAWEIKTDASAWGVEDPASWGAEAANDDAAAWGSVDDSSTAGGEETMDDEAAWSAGKTEDISAWTAEVETSTTRKTDESSWGPSTAAEFDSTFALLPAADLKVVRTGTLLPQPNILELATRSVHYLNRQSNDDTFLQLFLTQTPTHLVAVHQRGNFERVIRQELASDEFMRVAESDDIRRALAQFVELLRDIQSLVKEHAKNGGVSLVCEKGKLEMFRLVGQEGLVRQEELARFDHDA</sequence>
<dbReference type="OrthoDB" id="420564at2759"/>
<evidence type="ECO:0000256" key="1">
    <source>
        <dbReference type="SAM" id="MobiDB-lite"/>
    </source>
</evidence>
<dbReference type="PANTHER" id="PTHR35179:SF2">
    <property type="entry name" value="START DOMAIN-CONTAINING PROTEIN"/>
    <property type="match status" value="1"/>
</dbReference>
<feature type="compositionally biased region" description="Polar residues" evidence="1">
    <location>
        <begin position="117"/>
        <end position="140"/>
    </location>
</feature>